<evidence type="ECO:0000313" key="2">
    <source>
        <dbReference type="EnsemblPlants" id="EMT26576"/>
    </source>
</evidence>
<sequence>MKGSSMEVPACLDGKEDLAVSGTMPVRPGSGRRNKKESSSKARKVVMAEASITSNHLPEKRYSNKGSSMDKEPVIMPAARLDGKVGTCGDLSCTDRKHPVLGEARPLDSDSEDEDDDFFKELNYRMADFQQYIWKEIKEKGYVEVADNYEEQAADIRLEGYKRAYRTVFGTDPPPELPKDA</sequence>
<accession>M8CSA6</accession>
<dbReference type="AlphaFoldDB" id="M8CSA6"/>
<feature type="compositionally biased region" description="Basic and acidic residues" evidence="1">
    <location>
        <begin position="95"/>
        <end position="108"/>
    </location>
</feature>
<protein>
    <submittedName>
        <fullName evidence="2">Uncharacterized protein</fullName>
    </submittedName>
</protein>
<organism evidence="2">
    <name type="scientific">Aegilops tauschii</name>
    <name type="common">Tausch's goatgrass</name>
    <name type="synonym">Aegilops squarrosa</name>
    <dbReference type="NCBI Taxonomy" id="37682"/>
    <lineage>
        <taxon>Eukaryota</taxon>
        <taxon>Viridiplantae</taxon>
        <taxon>Streptophyta</taxon>
        <taxon>Embryophyta</taxon>
        <taxon>Tracheophyta</taxon>
        <taxon>Spermatophyta</taxon>
        <taxon>Magnoliopsida</taxon>
        <taxon>Liliopsida</taxon>
        <taxon>Poales</taxon>
        <taxon>Poaceae</taxon>
        <taxon>BOP clade</taxon>
        <taxon>Pooideae</taxon>
        <taxon>Triticodae</taxon>
        <taxon>Triticeae</taxon>
        <taxon>Triticinae</taxon>
        <taxon>Aegilops</taxon>
    </lineage>
</organism>
<dbReference type="EnsemblPlants" id="EMT26576">
    <property type="protein sequence ID" value="EMT26576"/>
    <property type="gene ID" value="F775_21237"/>
</dbReference>
<feature type="region of interest" description="Disordered" evidence="1">
    <location>
        <begin position="95"/>
        <end position="114"/>
    </location>
</feature>
<feature type="compositionally biased region" description="Basic and acidic residues" evidence="1">
    <location>
        <begin position="57"/>
        <end position="72"/>
    </location>
</feature>
<reference evidence="2" key="1">
    <citation type="submission" date="2015-06" db="UniProtKB">
        <authorList>
            <consortium name="EnsemblPlants"/>
        </authorList>
    </citation>
    <scope>IDENTIFICATION</scope>
</reference>
<proteinExistence type="predicted"/>
<evidence type="ECO:0000256" key="1">
    <source>
        <dbReference type="SAM" id="MobiDB-lite"/>
    </source>
</evidence>
<name>M8CSA6_AEGTA</name>
<feature type="region of interest" description="Disordered" evidence="1">
    <location>
        <begin position="1"/>
        <end position="72"/>
    </location>
</feature>